<dbReference type="AlphaFoldDB" id="A0A285N526"/>
<keyword evidence="3" id="KW-1185">Reference proteome</keyword>
<keyword evidence="1" id="KW-1133">Transmembrane helix</keyword>
<keyword evidence="1" id="KW-0472">Membrane</keyword>
<dbReference type="RefSeq" id="WP_179747379.1">
    <property type="nucleotide sequence ID" value="NZ_OBEJ01000001.1"/>
</dbReference>
<sequence>MIERVYRSSVFALYQMTIALGILAMPFALAAQRTAGRAPPIHRAVERLERTYEDAKP</sequence>
<organism evidence="2 3">
    <name type="scientific">Natronoarchaeum philippinense</name>
    <dbReference type="NCBI Taxonomy" id="558529"/>
    <lineage>
        <taxon>Archaea</taxon>
        <taxon>Methanobacteriati</taxon>
        <taxon>Methanobacteriota</taxon>
        <taxon>Stenosarchaea group</taxon>
        <taxon>Halobacteria</taxon>
        <taxon>Halobacteriales</taxon>
        <taxon>Natronoarchaeaceae</taxon>
    </lineage>
</organism>
<dbReference type="OrthoDB" id="166747at2157"/>
<reference evidence="2 3" key="1">
    <citation type="submission" date="2017-09" db="EMBL/GenBank/DDBJ databases">
        <authorList>
            <person name="Ehlers B."/>
            <person name="Leendertz F.H."/>
        </authorList>
    </citation>
    <scope>NUCLEOTIDE SEQUENCE [LARGE SCALE GENOMIC DNA]</scope>
    <source>
        <strain evidence="2 3">DSM 27208</strain>
    </source>
</reference>
<evidence type="ECO:0000313" key="2">
    <source>
        <dbReference type="EMBL" id="SNZ04574.1"/>
    </source>
</evidence>
<name>A0A285N526_NATPI</name>
<gene>
    <name evidence="2" type="ORF">SAMN06269185_0607</name>
</gene>
<accession>A0A285N526</accession>
<keyword evidence="1" id="KW-0812">Transmembrane</keyword>
<protein>
    <submittedName>
        <fullName evidence="2">Uncharacterized protein</fullName>
    </submittedName>
</protein>
<proteinExistence type="predicted"/>
<dbReference type="EMBL" id="OBEJ01000001">
    <property type="protein sequence ID" value="SNZ04574.1"/>
    <property type="molecule type" value="Genomic_DNA"/>
</dbReference>
<evidence type="ECO:0000256" key="1">
    <source>
        <dbReference type="SAM" id="Phobius"/>
    </source>
</evidence>
<dbReference type="Proteomes" id="UP000219453">
    <property type="component" value="Unassembled WGS sequence"/>
</dbReference>
<feature type="transmembrane region" description="Helical" evidence="1">
    <location>
        <begin position="12"/>
        <end position="31"/>
    </location>
</feature>
<evidence type="ECO:0000313" key="3">
    <source>
        <dbReference type="Proteomes" id="UP000219453"/>
    </source>
</evidence>